<dbReference type="InterPro" id="IPR004808">
    <property type="entry name" value="AP_endonuc_1"/>
</dbReference>
<name>A0ABW7TWK1_9NOCA</name>
<evidence type="ECO:0000256" key="4">
    <source>
        <dbReference type="ARBA" id="ARBA00022801"/>
    </source>
</evidence>
<sequence length="283" mass="31468">MRLATWNVNSIRSRQDRVLAWLDRQDIDVVALQETKCRDDQFPFERFTEAGYEVAHVGLNQWNGVAIASRVGLDDVEIGFADQPGFDRDAAEALISTPTVEARALGATCGGVRVWSLYVPNGRALNDPHYEYKLAWLAALRDNAARWLAENPETETALVGDWNIAPTDDDVWSTEFFTGKTHTSQPERDAFTAITATGFSDVMRPFAPGPGVYTYWDYTQLRFPRKEGMRIDFVLASPALSATVVDAGVDREERKGKGASDHAPVIAEFDIRRGPSRESGPVE</sequence>
<evidence type="ECO:0000256" key="2">
    <source>
        <dbReference type="ARBA" id="ARBA00007092"/>
    </source>
</evidence>
<dbReference type="SUPFAM" id="SSF56219">
    <property type="entry name" value="DNase I-like"/>
    <property type="match status" value="1"/>
</dbReference>
<dbReference type="EC" id="3.1.11.2" evidence="8"/>
<keyword evidence="4 8" id="KW-0378">Hydrolase</keyword>
<keyword evidence="5" id="KW-0460">Magnesium</keyword>
<evidence type="ECO:0000256" key="6">
    <source>
        <dbReference type="SAM" id="MobiDB-lite"/>
    </source>
</evidence>
<evidence type="ECO:0000313" key="8">
    <source>
        <dbReference type="EMBL" id="MFI1463625.1"/>
    </source>
</evidence>
<dbReference type="EMBL" id="JBIRUQ010000006">
    <property type="protein sequence ID" value="MFI1463625.1"/>
    <property type="molecule type" value="Genomic_DNA"/>
</dbReference>
<comment type="similarity">
    <text evidence="2">Belongs to the DNA repair enzymes AP/ExoA family.</text>
</comment>
<evidence type="ECO:0000256" key="1">
    <source>
        <dbReference type="ARBA" id="ARBA00001946"/>
    </source>
</evidence>
<dbReference type="PANTHER" id="PTHR43250">
    <property type="entry name" value="EXODEOXYRIBONUCLEASE III"/>
    <property type="match status" value="1"/>
</dbReference>
<comment type="cofactor">
    <cofactor evidence="1">
        <name>Mg(2+)</name>
        <dbReference type="ChEBI" id="CHEBI:18420"/>
    </cofactor>
</comment>
<dbReference type="Proteomes" id="UP001611263">
    <property type="component" value="Unassembled WGS sequence"/>
</dbReference>
<proteinExistence type="inferred from homology"/>
<feature type="domain" description="Endonuclease/exonuclease/phosphatase" evidence="7">
    <location>
        <begin position="4"/>
        <end position="262"/>
    </location>
</feature>
<reference evidence="8 9" key="1">
    <citation type="submission" date="2024-10" db="EMBL/GenBank/DDBJ databases">
        <title>The Natural Products Discovery Center: Release of the First 8490 Sequenced Strains for Exploring Actinobacteria Biosynthetic Diversity.</title>
        <authorList>
            <person name="Kalkreuter E."/>
            <person name="Kautsar S.A."/>
            <person name="Yang D."/>
            <person name="Bader C.D."/>
            <person name="Teijaro C.N."/>
            <person name="Fluegel L."/>
            <person name="Davis C.M."/>
            <person name="Simpson J.R."/>
            <person name="Lauterbach L."/>
            <person name="Steele A.D."/>
            <person name="Gui C."/>
            <person name="Meng S."/>
            <person name="Li G."/>
            <person name="Viehrig K."/>
            <person name="Ye F."/>
            <person name="Su P."/>
            <person name="Kiefer A.F."/>
            <person name="Nichols A."/>
            <person name="Cepeda A.J."/>
            <person name="Yan W."/>
            <person name="Fan B."/>
            <person name="Jiang Y."/>
            <person name="Adhikari A."/>
            <person name="Zheng C.-J."/>
            <person name="Schuster L."/>
            <person name="Cowan T.M."/>
            <person name="Smanski M.J."/>
            <person name="Chevrette M.G."/>
            <person name="De Carvalho L.P.S."/>
            <person name="Shen B."/>
        </authorList>
    </citation>
    <scope>NUCLEOTIDE SEQUENCE [LARGE SCALE GENOMIC DNA]</scope>
    <source>
        <strain evidence="8 9">NPDC020568</strain>
    </source>
</reference>
<accession>A0ABW7TWK1</accession>
<keyword evidence="9" id="KW-1185">Reference proteome</keyword>
<dbReference type="CDD" id="cd09086">
    <property type="entry name" value="ExoIII-like_AP-endo"/>
    <property type="match status" value="1"/>
</dbReference>
<comment type="caution">
    <text evidence="8">The sequence shown here is derived from an EMBL/GenBank/DDBJ whole genome shotgun (WGS) entry which is preliminary data.</text>
</comment>
<dbReference type="NCBIfam" id="TIGR00633">
    <property type="entry name" value="xth"/>
    <property type="match status" value="1"/>
</dbReference>
<dbReference type="PROSITE" id="PS51435">
    <property type="entry name" value="AP_NUCLEASE_F1_4"/>
    <property type="match status" value="1"/>
</dbReference>
<organism evidence="8 9">
    <name type="scientific">Nocardia carnea</name>
    <dbReference type="NCBI Taxonomy" id="37328"/>
    <lineage>
        <taxon>Bacteria</taxon>
        <taxon>Bacillati</taxon>
        <taxon>Actinomycetota</taxon>
        <taxon>Actinomycetes</taxon>
        <taxon>Mycobacteriales</taxon>
        <taxon>Nocardiaceae</taxon>
        <taxon>Nocardia</taxon>
    </lineage>
</organism>
<evidence type="ECO:0000259" key="7">
    <source>
        <dbReference type="Pfam" id="PF03372"/>
    </source>
</evidence>
<evidence type="ECO:0000256" key="5">
    <source>
        <dbReference type="ARBA" id="ARBA00022842"/>
    </source>
</evidence>
<feature type="region of interest" description="Disordered" evidence="6">
    <location>
        <begin position="252"/>
        <end position="283"/>
    </location>
</feature>
<dbReference type="GO" id="GO:0008311">
    <property type="term" value="F:double-stranded DNA 3'-5' DNA exonuclease activity"/>
    <property type="evidence" value="ECO:0007669"/>
    <property type="project" value="UniProtKB-EC"/>
</dbReference>
<dbReference type="PANTHER" id="PTHR43250:SF2">
    <property type="entry name" value="EXODEOXYRIBONUCLEASE III"/>
    <property type="match status" value="1"/>
</dbReference>
<evidence type="ECO:0000313" key="9">
    <source>
        <dbReference type="Proteomes" id="UP001611263"/>
    </source>
</evidence>
<protein>
    <submittedName>
        <fullName evidence="8">Exodeoxyribonuclease III</fullName>
        <ecNumber evidence="8">3.1.11.2</ecNumber>
    </submittedName>
</protein>
<dbReference type="Gene3D" id="3.60.10.10">
    <property type="entry name" value="Endonuclease/exonuclease/phosphatase"/>
    <property type="match status" value="1"/>
</dbReference>
<dbReference type="NCBIfam" id="TIGR00195">
    <property type="entry name" value="exoDNase_III"/>
    <property type="match status" value="1"/>
</dbReference>
<dbReference type="InterPro" id="IPR005135">
    <property type="entry name" value="Endo/exonuclease/phosphatase"/>
</dbReference>
<dbReference type="InterPro" id="IPR036691">
    <property type="entry name" value="Endo/exonu/phosph_ase_sf"/>
</dbReference>
<gene>
    <name evidence="8" type="ORF">ACH4WX_23145</name>
</gene>
<keyword evidence="3" id="KW-0479">Metal-binding</keyword>
<dbReference type="RefSeq" id="WP_051158027.1">
    <property type="nucleotide sequence ID" value="NZ_JBIRUQ010000006.1"/>
</dbReference>
<dbReference type="Pfam" id="PF03372">
    <property type="entry name" value="Exo_endo_phos"/>
    <property type="match status" value="1"/>
</dbReference>
<evidence type="ECO:0000256" key="3">
    <source>
        <dbReference type="ARBA" id="ARBA00022723"/>
    </source>
</evidence>
<dbReference type="GeneID" id="93507491"/>
<dbReference type="InterPro" id="IPR037493">
    <property type="entry name" value="ExoIII-like"/>
</dbReference>